<dbReference type="GO" id="GO:0042555">
    <property type="term" value="C:MCM complex"/>
    <property type="evidence" value="ECO:0007669"/>
    <property type="project" value="TreeGrafter"/>
</dbReference>
<dbReference type="AlphaFoldDB" id="A0A9K3D873"/>
<sequence>MLPMLARHVAHVHMHSEPPESESGTLSPRLLRAYIARARQHKPWVPEDMTRVVTSIYVEMRSQDAKAEKEGRPRTEHFTCARSLQALLRLAQANARLRL</sequence>
<dbReference type="InterPro" id="IPR031327">
    <property type="entry name" value="MCM"/>
</dbReference>
<evidence type="ECO:0000256" key="1">
    <source>
        <dbReference type="SAM" id="MobiDB-lite"/>
    </source>
</evidence>
<protein>
    <submittedName>
        <fullName evidence="3">DNA replication licensing factor Mcm7</fullName>
    </submittedName>
</protein>
<dbReference type="GO" id="GO:0006270">
    <property type="term" value="P:DNA replication initiation"/>
    <property type="evidence" value="ECO:0007669"/>
    <property type="project" value="TreeGrafter"/>
</dbReference>
<dbReference type="GO" id="GO:0017116">
    <property type="term" value="F:single-stranded DNA helicase activity"/>
    <property type="evidence" value="ECO:0007669"/>
    <property type="project" value="TreeGrafter"/>
</dbReference>
<dbReference type="GO" id="GO:0005634">
    <property type="term" value="C:nucleus"/>
    <property type="evidence" value="ECO:0007669"/>
    <property type="project" value="TreeGrafter"/>
</dbReference>
<dbReference type="GO" id="GO:0000727">
    <property type="term" value="P:double-strand break repair via break-induced replication"/>
    <property type="evidence" value="ECO:0007669"/>
    <property type="project" value="TreeGrafter"/>
</dbReference>
<evidence type="ECO:0000313" key="4">
    <source>
        <dbReference type="Proteomes" id="UP000265618"/>
    </source>
</evidence>
<gene>
    <name evidence="3" type="ORF">KIPB_013672</name>
</gene>
<dbReference type="EMBL" id="BDIP01006622">
    <property type="protein sequence ID" value="GIQ90759.1"/>
    <property type="molecule type" value="Genomic_DNA"/>
</dbReference>
<comment type="caution">
    <text evidence="3">The sequence shown here is derived from an EMBL/GenBank/DDBJ whole genome shotgun (WGS) entry which is preliminary data.</text>
</comment>
<dbReference type="PANTHER" id="PTHR11630:SF26">
    <property type="entry name" value="DNA REPLICATION LICENSING FACTOR MCM7"/>
    <property type="match status" value="1"/>
</dbReference>
<dbReference type="GO" id="GO:0003697">
    <property type="term" value="F:single-stranded DNA binding"/>
    <property type="evidence" value="ECO:0007669"/>
    <property type="project" value="TreeGrafter"/>
</dbReference>
<evidence type="ECO:0000259" key="2">
    <source>
        <dbReference type="Pfam" id="PF17855"/>
    </source>
</evidence>
<dbReference type="PANTHER" id="PTHR11630">
    <property type="entry name" value="DNA REPLICATION LICENSING FACTOR MCM FAMILY MEMBER"/>
    <property type="match status" value="1"/>
</dbReference>
<dbReference type="Proteomes" id="UP000265618">
    <property type="component" value="Unassembled WGS sequence"/>
</dbReference>
<feature type="region of interest" description="Disordered" evidence="1">
    <location>
        <begin position="1"/>
        <end position="25"/>
    </location>
</feature>
<proteinExistence type="predicted"/>
<dbReference type="InterPro" id="IPR027417">
    <property type="entry name" value="P-loop_NTPase"/>
</dbReference>
<evidence type="ECO:0000313" key="3">
    <source>
        <dbReference type="EMBL" id="GIQ90759.1"/>
    </source>
</evidence>
<accession>A0A9K3D873</accession>
<dbReference type="Pfam" id="PF17855">
    <property type="entry name" value="MCM_lid"/>
    <property type="match status" value="1"/>
</dbReference>
<dbReference type="InterPro" id="IPR041562">
    <property type="entry name" value="MCM_lid"/>
</dbReference>
<keyword evidence="4" id="KW-1185">Reference proteome</keyword>
<name>A0A9K3D873_9EUKA</name>
<feature type="non-terminal residue" evidence="3">
    <location>
        <position position="1"/>
    </location>
</feature>
<reference evidence="3 4" key="1">
    <citation type="journal article" date="2018" name="PLoS ONE">
        <title>The draft genome of Kipferlia bialata reveals reductive genome evolution in fornicate parasites.</title>
        <authorList>
            <person name="Tanifuji G."/>
            <person name="Takabayashi S."/>
            <person name="Kume K."/>
            <person name="Takagi M."/>
            <person name="Nakayama T."/>
            <person name="Kamikawa R."/>
            <person name="Inagaki Y."/>
            <person name="Hashimoto T."/>
        </authorList>
    </citation>
    <scope>NUCLEOTIDE SEQUENCE [LARGE SCALE GENOMIC DNA]</scope>
    <source>
        <strain evidence="3">NY0173</strain>
    </source>
</reference>
<dbReference type="Gene3D" id="3.40.50.300">
    <property type="entry name" value="P-loop containing nucleotide triphosphate hydrolases"/>
    <property type="match status" value="1"/>
</dbReference>
<dbReference type="GO" id="GO:0006271">
    <property type="term" value="P:DNA strand elongation involved in DNA replication"/>
    <property type="evidence" value="ECO:0007669"/>
    <property type="project" value="TreeGrafter"/>
</dbReference>
<dbReference type="OrthoDB" id="3207464at2759"/>
<organism evidence="3 4">
    <name type="scientific">Kipferlia bialata</name>
    <dbReference type="NCBI Taxonomy" id="797122"/>
    <lineage>
        <taxon>Eukaryota</taxon>
        <taxon>Metamonada</taxon>
        <taxon>Carpediemonas-like organisms</taxon>
        <taxon>Kipferlia</taxon>
    </lineage>
</organism>
<feature type="domain" description="MCM AAA-lid" evidence="2">
    <location>
        <begin position="30"/>
        <end position="99"/>
    </location>
</feature>
<dbReference type="GO" id="GO:0005524">
    <property type="term" value="F:ATP binding"/>
    <property type="evidence" value="ECO:0007669"/>
    <property type="project" value="InterPro"/>
</dbReference>